<protein>
    <submittedName>
        <fullName evidence="2">Fibronectin-binding protein</fullName>
    </submittedName>
</protein>
<sequence length="121" mass="12448">MHKFMSRVIVAGAIAFAPALALAEASPVGSYKVVGTNPGGGGAYKGTVTVTETGDTYQVEWVVAGQTTTGTGVFYQDVLSVAGSLGKDQFVFIMKPDGKGLSGLWATVGAKTTGTETWEPQ</sequence>
<feature type="signal peptide" evidence="1">
    <location>
        <begin position="1"/>
        <end position="23"/>
    </location>
</feature>
<gene>
    <name evidence="2" type="ORF">D3874_26275</name>
</gene>
<dbReference type="RefSeq" id="WP_119782672.1">
    <property type="nucleotide sequence ID" value="NZ_QYUK01000016.1"/>
</dbReference>
<keyword evidence="3" id="KW-1185">Reference proteome</keyword>
<accession>A0A418VTZ7</accession>
<proteinExistence type="predicted"/>
<dbReference type="Proteomes" id="UP000284605">
    <property type="component" value="Unassembled WGS sequence"/>
</dbReference>
<name>A0A418VTZ7_9PROT</name>
<organism evidence="2 3">
    <name type="scientific">Oleomonas cavernae</name>
    <dbReference type="NCBI Taxonomy" id="2320859"/>
    <lineage>
        <taxon>Bacteria</taxon>
        <taxon>Pseudomonadati</taxon>
        <taxon>Pseudomonadota</taxon>
        <taxon>Alphaproteobacteria</taxon>
        <taxon>Acetobacterales</taxon>
        <taxon>Acetobacteraceae</taxon>
        <taxon>Oleomonas</taxon>
    </lineage>
</organism>
<evidence type="ECO:0000313" key="3">
    <source>
        <dbReference type="Proteomes" id="UP000284605"/>
    </source>
</evidence>
<comment type="caution">
    <text evidence="2">The sequence shown here is derived from an EMBL/GenBank/DDBJ whole genome shotgun (WGS) entry which is preliminary data.</text>
</comment>
<dbReference type="AlphaFoldDB" id="A0A418VTZ7"/>
<keyword evidence="1" id="KW-0732">Signal</keyword>
<dbReference type="OrthoDB" id="8373077at2"/>
<dbReference type="EMBL" id="QYUK01000016">
    <property type="protein sequence ID" value="RJF80621.1"/>
    <property type="molecule type" value="Genomic_DNA"/>
</dbReference>
<feature type="chain" id="PRO_5019302456" evidence="1">
    <location>
        <begin position="24"/>
        <end position="121"/>
    </location>
</feature>
<evidence type="ECO:0000256" key="1">
    <source>
        <dbReference type="SAM" id="SignalP"/>
    </source>
</evidence>
<evidence type="ECO:0000313" key="2">
    <source>
        <dbReference type="EMBL" id="RJF80621.1"/>
    </source>
</evidence>
<reference evidence="2 3" key="1">
    <citation type="submission" date="2018-09" db="EMBL/GenBank/DDBJ databases">
        <authorList>
            <person name="Zhu H."/>
        </authorList>
    </citation>
    <scope>NUCLEOTIDE SEQUENCE [LARGE SCALE GENOMIC DNA]</scope>
    <source>
        <strain evidence="2 3">K1W22B-8</strain>
    </source>
</reference>